<feature type="region of interest" description="Disordered" evidence="7">
    <location>
        <begin position="266"/>
        <end position="312"/>
    </location>
</feature>
<dbReference type="GO" id="GO:0010774">
    <property type="term" value="P:meiotic strand invasion involved in reciprocal meiotic recombination"/>
    <property type="evidence" value="ECO:0007669"/>
    <property type="project" value="TreeGrafter"/>
</dbReference>
<evidence type="ECO:0000313" key="11">
    <source>
        <dbReference type="Proteomes" id="UP000241890"/>
    </source>
</evidence>
<keyword evidence="5" id="KW-0469">Meiosis</keyword>
<organism evidence="10 11">
    <name type="scientific">Hondaea fermentalgiana</name>
    <dbReference type="NCBI Taxonomy" id="2315210"/>
    <lineage>
        <taxon>Eukaryota</taxon>
        <taxon>Sar</taxon>
        <taxon>Stramenopiles</taxon>
        <taxon>Bigyra</taxon>
        <taxon>Labyrinthulomycetes</taxon>
        <taxon>Thraustochytrida</taxon>
        <taxon>Thraustochytriidae</taxon>
        <taxon>Hondaea</taxon>
    </lineage>
</organism>
<dbReference type="EMBL" id="BEYU01000042">
    <property type="protein sequence ID" value="GBG28534.1"/>
    <property type="molecule type" value="Genomic_DNA"/>
</dbReference>
<feature type="compositionally biased region" description="Basic residues" evidence="7">
    <location>
        <begin position="300"/>
        <end position="310"/>
    </location>
</feature>
<reference evidence="10 11" key="1">
    <citation type="submission" date="2017-12" db="EMBL/GenBank/DDBJ databases">
        <title>Sequencing, de novo assembly and annotation of complete genome of a new Thraustochytrid species, strain FCC1311.</title>
        <authorList>
            <person name="Sedici K."/>
            <person name="Godart F."/>
            <person name="Aiese Cigliano R."/>
            <person name="Sanseverino W."/>
            <person name="Barakat M."/>
            <person name="Ortet P."/>
            <person name="Marechal E."/>
            <person name="Cagnac O."/>
            <person name="Amato A."/>
        </authorList>
    </citation>
    <scope>NUCLEOTIDE SEQUENCE [LARGE SCALE GENOMIC DNA]</scope>
</reference>
<keyword evidence="6" id="KW-0175">Coiled coil</keyword>
<sequence length="533" mass="58021">MERNAAKNAAKNDAKNAVKNAGTQVARWGPATRFKCGFKWLGWEERFGLARCVHELHEELARQRDGIPDDVLAQCKCIMSVRVFKTGIGVLSQGIGYGCLVMRVLPDLGDGQDTNDQDDDHKAESVVNGSSSHPKSKWSPPVAIKLIGISAGVALGFRKSHLLIISNTDVLGRDLMTGARFSLGADLSIVRGPQRGDLTPRQALELNFKPVAFTYDRSGGAYLGIGLQGSVIVNRPEENRIYYEDQNDSGGVRRVAARCLDGNVSRRLPGDKMDEEDARSVATSRSTQSRQTLKSSKSVTKGKTKSKPKAKTGAVDAEATVLAYMAAQCRPYNSTKVFENLLKTISHPTIKTTLTTLVSRGALQEKVEGRAALFWITQEDHDESADDREATCKALQMRIAEAETLLLEERGTLATELACKSQLESEPADDVLNEEIEAAQADLVEAQAEVAKLRAASAAATSGTADAGEERSLQDLRQERKFWEISTRDLKRNVLSFVDQISDGMGQPPQQLIEEAGIVTDAMSARMVSKSLA</sequence>
<dbReference type="GO" id="GO:0120231">
    <property type="term" value="C:DNA recombinase auxiliary factor complex"/>
    <property type="evidence" value="ECO:0007669"/>
    <property type="project" value="TreeGrafter"/>
</dbReference>
<dbReference type="GO" id="GO:0000794">
    <property type="term" value="C:condensed nuclear chromosome"/>
    <property type="evidence" value="ECO:0007669"/>
    <property type="project" value="TreeGrafter"/>
</dbReference>
<dbReference type="InterPro" id="IPR036388">
    <property type="entry name" value="WH-like_DNA-bd_sf"/>
</dbReference>
<feature type="region of interest" description="Disordered" evidence="7">
    <location>
        <begin position="111"/>
        <end position="138"/>
    </location>
</feature>
<evidence type="ECO:0000256" key="5">
    <source>
        <dbReference type="ARBA" id="ARBA00023254"/>
    </source>
</evidence>
<comment type="caution">
    <text evidence="10">The sequence shown here is derived from an EMBL/GenBank/DDBJ whole genome shotgun (WGS) entry which is preliminary data.</text>
</comment>
<accession>A0A2R5GKY4</accession>
<dbReference type="GO" id="GO:0000709">
    <property type="term" value="P:meiotic joint molecule formation"/>
    <property type="evidence" value="ECO:0007669"/>
    <property type="project" value="TreeGrafter"/>
</dbReference>
<protein>
    <submittedName>
        <fullName evidence="10">SH3 domain-containing YSC84-like protein 1</fullName>
    </submittedName>
</protein>
<feature type="domain" description="Ysc84 actin-binding" evidence="8">
    <location>
        <begin position="148"/>
        <end position="246"/>
    </location>
</feature>
<evidence type="ECO:0000256" key="3">
    <source>
        <dbReference type="ARBA" id="ARBA00023172"/>
    </source>
</evidence>
<dbReference type="GO" id="GO:0007129">
    <property type="term" value="P:homologous chromosome pairing at meiosis"/>
    <property type="evidence" value="ECO:0007669"/>
    <property type="project" value="TreeGrafter"/>
</dbReference>
<dbReference type="OrthoDB" id="272266at2759"/>
<dbReference type="AlphaFoldDB" id="A0A2R5GKY4"/>
<evidence type="ECO:0000256" key="4">
    <source>
        <dbReference type="ARBA" id="ARBA00023242"/>
    </source>
</evidence>
<feature type="domain" description="Homologous-pairing protein 2 winged helix" evidence="9">
    <location>
        <begin position="316"/>
        <end position="375"/>
    </location>
</feature>
<evidence type="ECO:0000256" key="2">
    <source>
        <dbReference type="ARBA" id="ARBA00007922"/>
    </source>
</evidence>
<keyword evidence="3" id="KW-0233">DNA recombination</keyword>
<proteinExistence type="inferred from homology"/>
<evidence type="ECO:0000256" key="7">
    <source>
        <dbReference type="SAM" id="MobiDB-lite"/>
    </source>
</evidence>
<dbReference type="GO" id="GO:0120230">
    <property type="term" value="F:recombinase activator activity"/>
    <property type="evidence" value="ECO:0007669"/>
    <property type="project" value="TreeGrafter"/>
</dbReference>
<feature type="compositionally biased region" description="Polar residues" evidence="7">
    <location>
        <begin position="281"/>
        <end position="291"/>
    </location>
</feature>
<dbReference type="CDD" id="cd11524">
    <property type="entry name" value="SYLF"/>
    <property type="match status" value="1"/>
</dbReference>
<evidence type="ECO:0000313" key="10">
    <source>
        <dbReference type="EMBL" id="GBG28534.1"/>
    </source>
</evidence>
<dbReference type="Pfam" id="PF07106">
    <property type="entry name" value="WHD_TBPIP"/>
    <property type="match status" value="1"/>
</dbReference>
<name>A0A2R5GKY4_9STRA</name>
<dbReference type="PANTHER" id="PTHR15938">
    <property type="entry name" value="TBP-1 INTERACTING PROTEIN"/>
    <property type="match status" value="1"/>
</dbReference>
<dbReference type="InterPro" id="IPR010776">
    <property type="entry name" value="Hop2_WH_dom"/>
</dbReference>
<evidence type="ECO:0000259" key="8">
    <source>
        <dbReference type="Pfam" id="PF04366"/>
    </source>
</evidence>
<dbReference type="Proteomes" id="UP000241890">
    <property type="component" value="Unassembled WGS sequence"/>
</dbReference>
<keyword evidence="4" id="KW-0539">Nucleus</keyword>
<comment type="similarity">
    <text evidence="2">Belongs to the HOP2 family.</text>
</comment>
<gene>
    <name evidence="10" type="ORF">FCC1311_047572</name>
</gene>
<dbReference type="InParanoid" id="A0A2R5GKY4"/>
<dbReference type="PANTHER" id="PTHR15938:SF0">
    <property type="entry name" value="HOMOLOGOUS-PAIRING PROTEIN 2 HOMOLOG"/>
    <property type="match status" value="1"/>
</dbReference>
<feature type="coiled-coil region" evidence="6">
    <location>
        <begin position="429"/>
        <end position="493"/>
    </location>
</feature>
<evidence type="ECO:0000256" key="1">
    <source>
        <dbReference type="ARBA" id="ARBA00004123"/>
    </source>
</evidence>
<dbReference type="Pfam" id="PF04366">
    <property type="entry name" value="Ysc84"/>
    <property type="match status" value="1"/>
</dbReference>
<comment type="subcellular location">
    <subcellularLocation>
        <location evidence="1">Nucleus</location>
    </subcellularLocation>
</comment>
<dbReference type="Gene3D" id="1.10.10.10">
    <property type="entry name" value="Winged helix-like DNA-binding domain superfamily/Winged helix DNA-binding domain"/>
    <property type="match status" value="1"/>
</dbReference>
<evidence type="ECO:0000256" key="6">
    <source>
        <dbReference type="SAM" id="Coils"/>
    </source>
</evidence>
<evidence type="ECO:0000259" key="9">
    <source>
        <dbReference type="Pfam" id="PF07106"/>
    </source>
</evidence>
<keyword evidence="11" id="KW-1185">Reference proteome</keyword>
<dbReference type="GO" id="GO:0003690">
    <property type="term" value="F:double-stranded DNA binding"/>
    <property type="evidence" value="ECO:0007669"/>
    <property type="project" value="TreeGrafter"/>
</dbReference>
<dbReference type="InterPro" id="IPR007461">
    <property type="entry name" value="Ysc84_actin-binding"/>
</dbReference>